<name>A0A754EFR7_SALER</name>
<comment type="caution">
    <text evidence="4">The sequence shown here is derived from an EMBL/GenBank/DDBJ whole genome shotgun (WGS) entry which is preliminary data.</text>
</comment>
<proteinExistence type="predicted"/>
<dbReference type="GO" id="GO:0006313">
    <property type="term" value="P:DNA transposition"/>
    <property type="evidence" value="ECO:0007669"/>
    <property type="project" value="InterPro"/>
</dbReference>
<dbReference type="GO" id="GO:0004803">
    <property type="term" value="F:transposase activity"/>
    <property type="evidence" value="ECO:0007669"/>
    <property type="project" value="InterPro"/>
</dbReference>
<feature type="coiled-coil region" evidence="1">
    <location>
        <begin position="162"/>
        <end position="189"/>
    </location>
</feature>
<evidence type="ECO:0000259" key="2">
    <source>
        <dbReference type="Pfam" id="PF01548"/>
    </source>
</evidence>
<protein>
    <submittedName>
        <fullName evidence="4">IS110 family transposase</fullName>
    </submittedName>
</protein>
<dbReference type="Pfam" id="PF01548">
    <property type="entry name" value="DEDD_Tnp_IS110"/>
    <property type="match status" value="1"/>
</dbReference>
<dbReference type="InterPro" id="IPR002525">
    <property type="entry name" value="Transp_IS110-like_N"/>
</dbReference>
<dbReference type="AlphaFoldDB" id="A0A754EFR7"/>
<keyword evidence="1" id="KW-0175">Coiled coil</keyword>
<evidence type="ECO:0000313" key="4">
    <source>
        <dbReference type="EMBL" id="HAF8581221.1"/>
    </source>
</evidence>
<evidence type="ECO:0000256" key="1">
    <source>
        <dbReference type="SAM" id="Coils"/>
    </source>
</evidence>
<dbReference type="InterPro" id="IPR047650">
    <property type="entry name" value="Transpos_IS110"/>
</dbReference>
<dbReference type="GO" id="GO:0003677">
    <property type="term" value="F:DNA binding"/>
    <property type="evidence" value="ECO:0007669"/>
    <property type="project" value="InterPro"/>
</dbReference>
<reference evidence="4" key="1">
    <citation type="journal article" date="2018" name="Genome Biol.">
        <title>SKESA: strategic k-mer extension for scrupulous assemblies.</title>
        <authorList>
            <person name="Souvorov A."/>
            <person name="Agarwala R."/>
            <person name="Lipman D.J."/>
        </authorList>
    </citation>
    <scope>NUCLEOTIDE SEQUENCE</scope>
    <source>
        <strain evidence="4">MA.MZ045</strain>
    </source>
</reference>
<dbReference type="PANTHER" id="PTHR33055:SF13">
    <property type="entry name" value="TRANSPOSASE"/>
    <property type="match status" value="1"/>
</dbReference>
<reference evidence="4" key="2">
    <citation type="submission" date="2020-02" db="EMBL/GenBank/DDBJ databases">
        <authorList>
            <consortium name="NCBI Pathogen Detection Project"/>
        </authorList>
    </citation>
    <scope>NUCLEOTIDE SEQUENCE</scope>
    <source>
        <strain evidence="4">MA.MZ045</strain>
    </source>
</reference>
<dbReference type="EMBL" id="DAAWNC010000031">
    <property type="protein sequence ID" value="HAF8581221.1"/>
    <property type="molecule type" value="Genomic_DNA"/>
</dbReference>
<evidence type="ECO:0000259" key="3">
    <source>
        <dbReference type="Pfam" id="PF02371"/>
    </source>
</evidence>
<dbReference type="InterPro" id="IPR003346">
    <property type="entry name" value="Transposase_20"/>
</dbReference>
<feature type="domain" description="Transposase IS116/IS110/IS902 C-terminal" evidence="3">
    <location>
        <begin position="196"/>
        <end position="278"/>
    </location>
</feature>
<dbReference type="Pfam" id="PF02371">
    <property type="entry name" value="Transposase_20"/>
    <property type="match status" value="1"/>
</dbReference>
<dbReference type="PANTHER" id="PTHR33055">
    <property type="entry name" value="TRANSPOSASE FOR INSERTION SEQUENCE ELEMENT IS1111A"/>
    <property type="match status" value="1"/>
</dbReference>
<feature type="domain" description="Transposase IS110-like N-terminal" evidence="2">
    <location>
        <begin position="9"/>
        <end position="154"/>
    </location>
</feature>
<organism evidence="4">
    <name type="scientific">Salmonella enterica</name>
    <name type="common">Salmonella choleraesuis</name>
    <dbReference type="NCBI Taxonomy" id="28901"/>
    <lineage>
        <taxon>Bacteria</taxon>
        <taxon>Pseudomonadati</taxon>
        <taxon>Pseudomonadota</taxon>
        <taxon>Gammaproteobacteria</taxon>
        <taxon>Enterobacterales</taxon>
        <taxon>Enterobacteriaceae</taxon>
        <taxon>Salmonella</taxon>
    </lineage>
</organism>
<dbReference type="RefSeq" id="WP_079792085.1">
    <property type="nucleotide sequence ID" value="NZ_MXLQ01000052.1"/>
</dbReference>
<gene>
    <name evidence="4" type="ORF">G5T75_005223</name>
</gene>
<dbReference type="NCBIfam" id="NF033542">
    <property type="entry name" value="transpos_IS110"/>
    <property type="match status" value="1"/>
</dbReference>
<sequence>MSLPSPLCVGIDVSKVTLDIAASSTIEQFSVANDTDGFDFIIAELRQHDVALVLMEATGGLEAAVACALQAEGFEIAVVNPRQARDFARAMGYLAKTDRIDARVLAQMAEVINRHPERERFIRALPDAERQVLAAMVVRRRQLISMLVAERNRLYPVHPQSRKSINIIIKALEDELARIDEDMNNHIQNHFKAISEQLSSVKGVGAMTAAALLAEVPELGNLSRREISALVGVAPVNRDSGTMRGRRTIFGGRTGVRTALYMATLVATRFNPVIKAFYTRLVAAGKPKKVALVACMRKLLTILNAMLRKNVTVPSETSGRKVHAG</sequence>
<accession>A0A754EFR7</accession>